<dbReference type="Pfam" id="PF13646">
    <property type="entry name" value="HEAT_2"/>
    <property type="match status" value="1"/>
</dbReference>
<dbReference type="InterPro" id="IPR011989">
    <property type="entry name" value="ARM-like"/>
</dbReference>
<proteinExistence type="predicted"/>
<dbReference type="OrthoDB" id="2016229at2"/>
<feature type="region of interest" description="Disordered" evidence="1">
    <location>
        <begin position="21"/>
        <end position="85"/>
    </location>
</feature>
<name>A0A4Q1RG00_9FIRM</name>
<dbReference type="Proteomes" id="UP000290106">
    <property type="component" value="Unassembled WGS sequence"/>
</dbReference>
<reference evidence="3 4" key="1">
    <citation type="submission" date="2019-01" db="EMBL/GenBank/DDBJ databases">
        <title>Blautia sp. nov. KGMB01111 isolated human feces.</title>
        <authorList>
            <person name="Park J.-E."/>
            <person name="Kim J.-S."/>
            <person name="Park S.-H."/>
        </authorList>
    </citation>
    <scope>NUCLEOTIDE SEQUENCE [LARGE SCALE GENOMIC DNA]</scope>
    <source>
        <strain evidence="3 4">KGMB01111</strain>
    </source>
</reference>
<dbReference type="AlphaFoldDB" id="A0A4Q1RG00"/>
<dbReference type="EMBL" id="SDKC01000001">
    <property type="protein sequence ID" value="RXS74527.1"/>
    <property type="molecule type" value="Genomic_DNA"/>
</dbReference>
<protein>
    <submittedName>
        <fullName evidence="3">HEAT repeat domain-containing protein</fullName>
    </submittedName>
</protein>
<dbReference type="RefSeq" id="WP_129257159.1">
    <property type="nucleotide sequence ID" value="NZ_SDKC01000001.1"/>
</dbReference>
<keyword evidence="2" id="KW-0732">Signal</keyword>
<evidence type="ECO:0000256" key="2">
    <source>
        <dbReference type="SAM" id="SignalP"/>
    </source>
</evidence>
<dbReference type="SUPFAM" id="SSF48371">
    <property type="entry name" value="ARM repeat"/>
    <property type="match status" value="1"/>
</dbReference>
<comment type="caution">
    <text evidence="3">The sequence shown here is derived from an EMBL/GenBank/DDBJ whole genome shotgun (WGS) entry which is preliminary data.</text>
</comment>
<dbReference type="InterPro" id="IPR016024">
    <property type="entry name" value="ARM-type_fold"/>
</dbReference>
<keyword evidence="4" id="KW-1185">Reference proteome</keyword>
<dbReference type="Gene3D" id="1.25.10.10">
    <property type="entry name" value="Leucine-rich Repeat Variant"/>
    <property type="match status" value="1"/>
</dbReference>
<evidence type="ECO:0000313" key="3">
    <source>
        <dbReference type="EMBL" id="RXS74527.1"/>
    </source>
</evidence>
<evidence type="ECO:0000313" key="4">
    <source>
        <dbReference type="Proteomes" id="UP000290106"/>
    </source>
</evidence>
<feature type="compositionally biased region" description="Acidic residues" evidence="1">
    <location>
        <begin position="72"/>
        <end position="84"/>
    </location>
</feature>
<gene>
    <name evidence="3" type="ORF">ETP43_04440</name>
</gene>
<feature type="chain" id="PRO_5020907904" evidence="2">
    <location>
        <begin position="24"/>
        <end position="445"/>
    </location>
</feature>
<evidence type="ECO:0000256" key="1">
    <source>
        <dbReference type="SAM" id="MobiDB-lite"/>
    </source>
</evidence>
<sequence>MMWKKVISMLLIAAMLAMPIGCGKDGNKDKDTTSGVETTDTGDDSAETDAPPKTPVPKEDKETKESDKDTDTENETDFSDDDYEPAQVTKKEYESMSAQNLIDRIKDVKNITEDEALALYSTYAYTNYTEDFYGREENITDEAFKILKDDGCKIPYTTTIRDNMLHSENANVRAYAFTTIGGLFGTSSEEEKMAEEVLAKETEPVVLFAALRSLGGAVSNPAVAEFVLNMTEHENANVRKQAALAIGSEWAMGIDGMVDAILKLMGDEDEEVRTCAYKYAGRLHDDRVIDPLEEVLKDSSLVQFHDACITSLTYMWYDYPSHRYTNERAYRITIDYLSQKPRNGEIPYWTTVGAFRSASSMGTSYEDWKKEATYFDEAEINNLMLDIVADQDADRRGREIAMKYIMERGDDASKESLKNIMENMTEDDPGQFLMSHTYEALINKE</sequence>
<feature type="compositionally biased region" description="Basic and acidic residues" evidence="1">
    <location>
        <begin position="56"/>
        <end position="71"/>
    </location>
</feature>
<organism evidence="3 4">
    <name type="scientific">Blautia faecicola</name>
    <dbReference type="NCBI Taxonomy" id="2509240"/>
    <lineage>
        <taxon>Bacteria</taxon>
        <taxon>Bacillati</taxon>
        <taxon>Bacillota</taxon>
        <taxon>Clostridia</taxon>
        <taxon>Lachnospirales</taxon>
        <taxon>Lachnospiraceae</taxon>
        <taxon>Blautia</taxon>
    </lineage>
</organism>
<feature type="signal peptide" evidence="2">
    <location>
        <begin position="1"/>
        <end position="23"/>
    </location>
</feature>
<accession>A0A4Q1RG00</accession>